<organism evidence="1 2">
    <name type="scientific">Trifolium medium</name>
    <dbReference type="NCBI Taxonomy" id="97028"/>
    <lineage>
        <taxon>Eukaryota</taxon>
        <taxon>Viridiplantae</taxon>
        <taxon>Streptophyta</taxon>
        <taxon>Embryophyta</taxon>
        <taxon>Tracheophyta</taxon>
        <taxon>Spermatophyta</taxon>
        <taxon>Magnoliopsida</taxon>
        <taxon>eudicotyledons</taxon>
        <taxon>Gunneridae</taxon>
        <taxon>Pentapetalae</taxon>
        <taxon>rosids</taxon>
        <taxon>fabids</taxon>
        <taxon>Fabales</taxon>
        <taxon>Fabaceae</taxon>
        <taxon>Papilionoideae</taxon>
        <taxon>50 kb inversion clade</taxon>
        <taxon>NPAAA clade</taxon>
        <taxon>Hologalegina</taxon>
        <taxon>IRL clade</taxon>
        <taxon>Trifolieae</taxon>
        <taxon>Trifolium</taxon>
    </lineage>
</organism>
<keyword evidence="2" id="KW-1185">Reference proteome</keyword>
<proteinExistence type="predicted"/>
<dbReference type="EMBL" id="LXQA010462095">
    <property type="protein sequence ID" value="MCI53369.1"/>
    <property type="molecule type" value="Genomic_DNA"/>
</dbReference>
<accession>A0A392SXG4</accession>
<evidence type="ECO:0000313" key="1">
    <source>
        <dbReference type="EMBL" id="MCI53369.1"/>
    </source>
</evidence>
<sequence>MLGFQTNRPRRSRLGEPRGILYEDSFNALPNMQSESRHIFNLKQSRVLPLKRRAKRGVDAMRL</sequence>
<dbReference type="AlphaFoldDB" id="A0A392SXG4"/>
<protein>
    <submittedName>
        <fullName evidence="1">Uncharacterized protein</fullName>
    </submittedName>
</protein>
<dbReference type="Proteomes" id="UP000265520">
    <property type="component" value="Unassembled WGS sequence"/>
</dbReference>
<feature type="non-terminal residue" evidence="1">
    <location>
        <position position="63"/>
    </location>
</feature>
<name>A0A392SXG4_9FABA</name>
<comment type="caution">
    <text evidence="1">The sequence shown here is derived from an EMBL/GenBank/DDBJ whole genome shotgun (WGS) entry which is preliminary data.</text>
</comment>
<reference evidence="1 2" key="1">
    <citation type="journal article" date="2018" name="Front. Plant Sci.">
        <title>Red Clover (Trifolium pratense) and Zigzag Clover (T. medium) - A Picture of Genomic Similarities and Differences.</title>
        <authorList>
            <person name="Dluhosova J."/>
            <person name="Istvanek J."/>
            <person name="Nedelnik J."/>
            <person name="Repkova J."/>
        </authorList>
    </citation>
    <scope>NUCLEOTIDE SEQUENCE [LARGE SCALE GENOMIC DNA]</scope>
    <source>
        <strain evidence="2">cv. 10/8</strain>
        <tissue evidence="1">Leaf</tissue>
    </source>
</reference>
<evidence type="ECO:0000313" key="2">
    <source>
        <dbReference type="Proteomes" id="UP000265520"/>
    </source>
</evidence>